<protein>
    <submittedName>
        <fullName evidence="1">CAZy families GT26 protein</fullName>
    </submittedName>
</protein>
<proteinExistence type="predicted"/>
<organism evidence="1">
    <name type="scientific">uncultured Maricaulis sp</name>
    <dbReference type="NCBI Taxonomy" id="174710"/>
    <lineage>
        <taxon>Bacteria</taxon>
        <taxon>Pseudomonadati</taxon>
        <taxon>Pseudomonadota</taxon>
        <taxon>Alphaproteobacteria</taxon>
        <taxon>Maricaulales</taxon>
        <taxon>Maricaulaceae</taxon>
        <taxon>Maricaulis</taxon>
        <taxon>environmental samples</taxon>
    </lineage>
</organism>
<sequence>MVRIEQQGAKIRQAYQNAWLCVNDSRIVGLVAKIMGVPLTTVPGADLVWCMFHSPRFDPGWPILLVGGTPALFDALVKKFGLLNATHLDAPMGLLND</sequence>
<name>A0A060BQ12_9PROT</name>
<dbReference type="AlphaFoldDB" id="A0A060BQ12"/>
<reference evidence="1" key="1">
    <citation type="journal article" date="2013" name="Environ. Microbiol.">
        <title>Seasonally variable intestinal metagenomes of the red palm weevil (Rhynchophorus ferrugineus).</title>
        <authorList>
            <person name="Jia S."/>
            <person name="Zhang X."/>
            <person name="Zhang G."/>
            <person name="Yin A."/>
            <person name="Zhang S."/>
            <person name="Li F."/>
            <person name="Wang L."/>
            <person name="Zhao D."/>
            <person name="Yun Q."/>
            <person name="Tala"/>
            <person name="Wang J."/>
            <person name="Sun G."/>
            <person name="Baabdullah M."/>
            <person name="Yu X."/>
            <person name="Hu S."/>
            <person name="Al-Mssallem I.S."/>
            <person name="Yu J."/>
        </authorList>
    </citation>
    <scope>NUCLEOTIDE SEQUENCE</scope>
</reference>
<dbReference type="EMBL" id="KF119143">
    <property type="protein sequence ID" value="AIA86408.1"/>
    <property type="molecule type" value="Genomic_DNA"/>
</dbReference>
<evidence type="ECO:0000313" key="1">
    <source>
        <dbReference type="EMBL" id="AIA86408.1"/>
    </source>
</evidence>
<accession>A0A060BQ12</accession>
<feature type="non-terminal residue" evidence="1">
    <location>
        <position position="97"/>
    </location>
</feature>